<proteinExistence type="predicted"/>
<name>A0A1H5XFX0_9ACTN</name>
<keyword evidence="2" id="KW-1185">Reference proteome</keyword>
<dbReference type="AlphaFoldDB" id="A0A1H5XFX0"/>
<organism evidence="1 2">
    <name type="scientific">Actinacidiphila yanglinensis</name>
    <dbReference type="NCBI Taxonomy" id="310779"/>
    <lineage>
        <taxon>Bacteria</taxon>
        <taxon>Bacillati</taxon>
        <taxon>Actinomycetota</taxon>
        <taxon>Actinomycetes</taxon>
        <taxon>Kitasatosporales</taxon>
        <taxon>Streptomycetaceae</taxon>
        <taxon>Actinacidiphila</taxon>
    </lineage>
</organism>
<reference evidence="1 2" key="1">
    <citation type="submission" date="2016-10" db="EMBL/GenBank/DDBJ databases">
        <authorList>
            <person name="de Groot N.N."/>
        </authorList>
    </citation>
    <scope>NUCLEOTIDE SEQUENCE [LARGE SCALE GENOMIC DNA]</scope>
    <source>
        <strain evidence="1 2">CGMCC 4.2023</strain>
    </source>
</reference>
<dbReference type="RefSeq" id="WP_103885006.1">
    <property type="nucleotide sequence ID" value="NZ_FNVU01000003.1"/>
</dbReference>
<dbReference type="Proteomes" id="UP000236754">
    <property type="component" value="Unassembled WGS sequence"/>
</dbReference>
<evidence type="ECO:0000313" key="2">
    <source>
        <dbReference type="Proteomes" id="UP000236754"/>
    </source>
</evidence>
<sequence length="64" mass="6914">MESIRIQDSAAAARQARFGRLPARIRVEDMVMETPSESQNPAAGQYSAEASWVSSSFGVLDLGL</sequence>
<protein>
    <submittedName>
        <fullName evidence="1">Uncharacterized protein</fullName>
    </submittedName>
</protein>
<accession>A0A1H5XFX0</accession>
<dbReference type="EMBL" id="FNVU01000003">
    <property type="protein sequence ID" value="SEG10642.1"/>
    <property type="molecule type" value="Genomic_DNA"/>
</dbReference>
<dbReference type="OrthoDB" id="3638127at2"/>
<gene>
    <name evidence="1" type="ORF">SAMN05216223_103249</name>
</gene>
<evidence type="ECO:0000313" key="1">
    <source>
        <dbReference type="EMBL" id="SEG10642.1"/>
    </source>
</evidence>